<proteinExistence type="predicted"/>
<sequence>MTVSYPYPLAVLSDRLNVQTIVWSIQRNDELSGLGSGQIIQAELAPPLWTGEVVLDLAYHDEAKQIAAIIRKLHGAQEAFFLCDPLSVYPQSDPSGVLLGSSVVQVDSIPSHRASIALKGLPAGYHLLPGDKMQIAYGADPTRYAFLEISESATAGGDGSTGFIGVFPHVPVGIGINDVVTLAKPACRCVIVPGSHNPGTGNGMFTEGAGFKVIQKK</sequence>
<gene>
    <name evidence="1" type="ORF">JNB71_03470</name>
</gene>
<dbReference type="EMBL" id="JAEUAO010000001">
    <property type="protein sequence ID" value="MBW9062371.1"/>
    <property type="molecule type" value="Genomic_DNA"/>
</dbReference>
<comment type="caution">
    <text evidence="1">The sequence shown here is derived from an EMBL/GenBank/DDBJ whole genome shotgun (WGS) entry which is preliminary data.</text>
</comment>
<organism evidence="1 2">
    <name type="scientific">Rhizobium herbae</name>
    <dbReference type="NCBI Taxonomy" id="508661"/>
    <lineage>
        <taxon>Bacteria</taxon>
        <taxon>Pseudomonadati</taxon>
        <taxon>Pseudomonadota</taxon>
        <taxon>Alphaproteobacteria</taxon>
        <taxon>Hyphomicrobiales</taxon>
        <taxon>Rhizobiaceae</taxon>
        <taxon>Rhizobium/Agrobacterium group</taxon>
        <taxon>Rhizobium</taxon>
    </lineage>
</organism>
<dbReference type="RefSeq" id="WP_220370427.1">
    <property type="nucleotide sequence ID" value="NZ_JAEUAO010000001.1"/>
</dbReference>
<evidence type="ECO:0000313" key="1">
    <source>
        <dbReference type="EMBL" id="MBW9062371.1"/>
    </source>
</evidence>
<reference evidence="1 2" key="1">
    <citation type="journal article" date="2021" name="MBio">
        <title>Poor Competitiveness of Bradyrhizobium in Pigeon Pea Root Colonization in Indian Soils.</title>
        <authorList>
            <person name="Chalasani D."/>
            <person name="Basu A."/>
            <person name="Pullabhotla S.V.S.R.N."/>
            <person name="Jorrin B."/>
            <person name="Neal A.L."/>
            <person name="Poole P.S."/>
            <person name="Podile A.R."/>
            <person name="Tkacz A."/>
        </authorList>
    </citation>
    <scope>NUCLEOTIDE SEQUENCE [LARGE SCALE GENOMIC DNA]</scope>
    <source>
        <strain evidence="1 2">HU44</strain>
    </source>
</reference>
<evidence type="ECO:0000313" key="2">
    <source>
        <dbReference type="Proteomes" id="UP000757604"/>
    </source>
</evidence>
<accession>A0ABS7H6J1</accession>
<dbReference type="Proteomes" id="UP000757604">
    <property type="component" value="Unassembled WGS sequence"/>
</dbReference>
<name>A0ABS7H6J1_9HYPH</name>
<protein>
    <submittedName>
        <fullName evidence="1">Uncharacterized protein</fullName>
    </submittedName>
</protein>
<keyword evidence="2" id="KW-1185">Reference proteome</keyword>